<sequence>MADSTDTQVEARVQAHLGSGETLRAAVWVSRADGGTAAGTTRSELNPFRFRRPVPDRPGDRRGVHGVPGSLAVGLDQHIRIVTDPRVLALTDQRLLVLAEQKVWFRPATRLQVRWQCPRTDLKSATGQGNGRLRLDFTDGSAVTLLSPVTSLRSFLEAL</sequence>
<dbReference type="EMBL" id="JACHMF010000001">
    <property type="protein sequence ID" value="MBB4697870.1"/>
    <property type="molecule type" value="Genomic_DNA"/>
</dbReference>
<dbReference type="RefSeq" id="WP_184955945.1">
    <property type="nucleotide sequence ID" value="NZ_BOMC01000025.1"/>
</dbReference>
<dbReference type="Proteomes" id="UP000542742">
    <property type="component" value="Unassembled WGS sequence"/>
</dbReference>
<protein>
    <submittedName>
        <fullName evidence="1">Uncharacterized protein</fullName>
    </submittedName>
</protein>
<evidence type="ECO:0000313" key="1">
    <source>
        <dbReference type="EMBL" id="MBB4697870.1"/>
    </source>
</evidence>
<name>A0A7W7G6X9_9ACTN</name>
<keyword evidence="2" id="KW-1185">Reference proteome</keyword>
<accession>A0A7W7G6X9</accession>
<comment type="caution">
    <text evidence="1">The sequence shown here is derived from an EMBL/GenBank/DDBJ whole genome shotgun (WGS) entry which is preliminary data.</text>
</comment>
<reference evidence="1 2" key="1">
    <citation type="submission" date="2020-08" db="EMBL/GenBank/DDBJ databases">
        <title>Sequencing the genomes of 1000 actinobacteria strains.</title>
        <authorList>
            <person name="Klenk H.-P."/>
        </authorList>
    </citation>
    <scope>NUCLEOTIDE SEQUENCE [LARGE SCALE GENOMIC DNA]</scope>
    <source>
        <strain evidence="1 2">DSM 45518</strain>
    </source>
</reference>
<organism evidence="1 2">
    <name type="scientific">Paractinoplanes abujensis</name>
    <dbReference type="NCBI Taxonomy" id="882441"/>
    <lineage>
        <taxon>Bacteria</taxon>
        <taxon>Bacillati</taxon>
        <taxon>Actinomycetota</taxon>
        <taxon>Actinomycetes</taxon>
        <taxon>Micromonosporales</taxon>
        <taxon>Micromonosporaceae</taxon>
        <taxon>Paractinoplanes</taxon>
    </lineage>
</organism>
<dbReference type="AlphaFoldDB" id="A0A7W7G6X9"/>
<gene>
    <name evidence="1" type="ORF">BKA14_008018</name>
</gene>
<proteinExistence type="predicted"/>
<evidence type="ECO:0000313" key="2">
    <source>
        <dbReference type="Proteomes" id="UP000542742"/>
    </source>
</evidence>